<dbReference type="InterPro" id="IPR043129">
    <property type="entry name" value="ATPase_NBD"/>
</dbReference>
<dbReference type="CDD" id="cd10170">
    <property type="entry name" value="ASKHA_NBD_HSP70"/>
    <property type="match status" value="1"/>
</dbReference>
<dbReference type="STRING" id="240176.A8N7M4"/>
<dbReference type="InParanoid" id="A8N7M4"/>
<dbReference type="AlphaFoldDB" id="A8N7M4"/>
<dbReference type="OrthoDB" id="2963168at2759"/>
<comment type="caution">
    <text evidence="1">The sequence shown here is derived from an EMBL/GenBank/DDBJ whole genome shotgun (WGS) entry which is preliminary data.</text>
</comment>
<keyword evidence="2" id="KW-1185">Reference proteome</keyword>
<dbReference type="eggNOG" id="KOG0101">
    <property type="taxonomic scope" value="Eukaryota"/>
</dbReference>
<dbReference type="KEGG" id="cci:CC1G_02281"/>
<dbReference type="HOGENOM" id="CLU_009958_4_2_1"/>
<name>A8N7M4_COPC7</name>
<gene>
    <name evidence="1" type="ORF">CC1G_02281</name>
</gene>
<evidence type="ECO:0000313" key="2">
    <source>
        <dbReference type="Proteomes" id="UP000001861"/>
    </source>
</evidence>
<proteinExistence type="predicted"/>
<dbReference type="SUPFAM" id="SSF53067">
    <property type="entry name" value="Actin-like ATPase domain"/>
    <property type="match status" value="2"/>
</dbReference>
<dbReference type="VEuPathDB" id="FungiDB:CC1G_02281"/>
<accession>A8N7M4</accession>
<dbReference type="PANTHER" id="PTHR14187">
    <property type="entry name" value="ALPHA KINASE/ELONGATION FACTOR 2 KINASE"/>
    <property type="match status" value="1"/>
</dbReference>
<sequence length="575" mass="64928">MPREGRKPYTGFGRKLVVALDVGTTFSGISYCILDPGQVPEIKAVTRFPAAENSETMSEASKIPTILYYDAEGNVKAVGAETTEEGIFERAMDEGWTKVEWFKLHIRPQSETSNDVKSRLPPLPQGKTVVQVLADFLRYLRRCAKRFIQDTHIGGEDLWRTLEPYMHYVITHPNGWEGYQQSQIRKAVVQARLIADRPSGHDRVTFVTEGEASLHFAIENGLSLIEKGEGVIIVDAGGGTVDISAYKKASDPKERDMFEEIAIPQCHFFGSVFVSIYARQLLEELLAESPFIDDLDHIIRCFDKSTKIRFTSDKQPQYIRFGGTRDNDESCNIRFGQLKLEGSQVATFFEPSIKCITEALKAQIRNSQTHVVLVGGFSASNWLHAKVSEALKPLWVTIFRPQNYVNKAVSDGSVAFHLDRMVTVRIAKYTYGTTTMDGSKRVPKCFSICVSKNTPVNENQEFVDAVDYLFDSETPSDTRVNLVLYRYTGEDTNPKWRDVDPDKYDKLCRLEADVSHLPRVLIPKKNGKSGTYWMIKARMVLSFGTQELRAQVAWKEANGTEKRSPVTIVYEPNNV</sequence>
<dbReference type="PANTHER" id="PTHR14187:SF5">
    <property type="entry name" value="HEAT SHOCK 70 KDA PROTEIN 12A"/>
    <property type="match status" value="1"/>
</dbReference>
<dbReference type="Gene3D" id="3.30.420.40">
    <property type="match status" value="1"/>
</dbReference>
<dbReference type="GeneID" id="6007278"/>
<dbReference type="EMBL" id="AACS02000003">
    <property type="protein sequence ID" value="EAU90894.2"/>
    <property type="molecule type" value="Genomic_DNA"/>
</dbReference>
<dbReference type="Proteomes" id="UP000001861">
    <property type="component" value="Unassembled WGS sequence"/>
</dbReference>
<organism evidence="1 2">
    <name type="scientific">Coprinopsis cinerea (strain Okayama-7 / 130 / ATCC MYA-4618 / FGSC 9003)</name>
    <name type="common">Inky cap fungus</name>
    <name type="synonym">Hormographiella aspergillata</name>
    <dbReference type="NCBI Taxonomy" id="240176"/>
    <lineage>
        <taxon>Eukaryota</taxon>
        <taxon>Fungi</taxon>
        <taxon>Dikarya</taxon>
        <taxon>Basidiomycota</taxon>
        <taxon>Agaricomycotina</taxon>
        <taxon>Agaricomycetes</taxon>
        <taxon>Agaricomycetidae</taxon>
        <taxon>Agaricales</taxon>
        <taxon>Agaricineae</taxon>
        <taxon>Psathyrellaceae</taxon>
        <taxon>Coprinopsis</taxon>
    </lineage>
</organism>
<dbReference type="OMA" id="YSAHCEY"/>
<evidence type="ECO:0000313" key="1">
    <source>
        <dbReference type="EMBL" id="EAU90894.2"/>
    </source>
</evidence>
<protein>
    <submittedName>
        <fullName evidence="1">Uncharacterized protein</fullName>
    </submittedName>
</protein>
<dbReference type="RefSeq" id="XP_001830830.2">
    <property type="nucleotide sequence ID" value="XM_001830778.2"/>
</dbReference>
<reference evidence="1 2" key="1">
    <citation type="journal article" date="2010" name="Proc. Natl. Acad. Sci. U.S.A.">
        <title>Insights into evolution of multicellular fungi from the assembled chromosomes of the mushroom Coprinopsis cinerea (Coprinus cinereus).</title>
        <authorList>
            <person name="Stajich J.E."/>
            <person name="Wilke S.K."/>
            <person name="Ahren D."/>
            <person name="Au C.H."/>
            <person name="Birren B.W."/>
            <person name="Borodovsky M."/>
            <person name="Burns C."/>
            <person name="Canback B."/>
            <person name="Casselton L.A."/>
            <person name="Cheng C.K."/>
            <person name="Deng J."/>
            <person name="Dietrich F.S."/>
            <person name="Fargo D.C."/>
            <person name="Farman M.L."/>
            <person name="Gathman A.C."/>
            <person name="Goldberg J."/>
            <person name="Guigo R."/>
            <person name="Hoegger P.J."/>
            <person name="Hooker J.B."/>
            <person name="Huggins A."/>
            <person name="James T.Y."/>
            <person name="Kamada T."/>
            <person name="Kilaru S."/>
            <person name="Kodira C."/>
            <person name="Kues U."/>
            <person name="Kupfer D."/>
            <person name="Kwan H.S."/>
            <person name="Lomsadze A."/>
            <person name="Li W."/>
            <person name="Lilly W.W."/>
            <person name="Ma L.J."/>
            <person name="Mackey A.J."/>
            <person name="Manning G."/>
            <person name="Martin F."/>
            <person name="Muraguchi H."/>
            <person name="Natvig D.O."/>
            <person name="Palmerini H."/>
            <person name="Ramesh M.A."/>
            <person name="Rehmeyer C.J."/>
            <person name="Roe B.A."/>
            <person name="Shenoy N."/>
            <person name="Stanke M."/>
            <person name="Ter-Hovhannisyan V."/>
            <person name="Tunlid A."/>
            <person name="Velagapudi R."/>
            <person name="Vision T.J."/>
            <person name="Zeng Q."/>
            <person name="Zolan M.E."/>
            <person name="Pukkila P.J."/>
        </authorList>
    </citation>
    <scope>NUCLEOTIDE SEQUENCE [LARGE SCALE GENOMIC DNA]</scope>
    <source>
        <strain evidence="2">Okayama-7 / 130 / ATCC MYA-4618 / FGSC 9003</strain>
    </source>
</reference>